<dbReference type="EMBL" id="LNYP01000029">
    <property type="protein sequence ID" value="KTD38069.1"/>
    <property type="molecule type" value="Genomic_DNA"/>
</dbReference>
<dbReference type="AlphaFoldDB" id="A0A0W0X0H0"/>
<protein>
    <recommendedName>
        <fullName evidence="3">Outer membrane protein beta-barrel domain-containing protein</fullName>
    </recommendedName>
</protein>
<comment type="caution">
    <text evidence="1">The sequence shown here is derived from an EMBL/GenBank/DDBJ whole genome shotgun (WGS) entry which is preliminary data.</text>
</comment>
<dbReference type="Proteomes" id="UP000054858">
    <property type="component" value="Unassembled WGS sequence"/>
</dbReference>
<dbReference type="RefSeq" id="WP_025385718.1">
    <property type="nucleotide sequence ID" value="NZ_LCUA01000004.1"/>
</dbReference>
<dbReference type="SUPFAM" id="SSF56925">
    <property type="entry name" value="OMPA-like"/>
    <property type="match status" value="1"/>
</dbReference>
<evidence type="ECO:0000313" key="2">
    <source>
        <dbReference type="Proteomes" id="UP000054858"/>
    </source>
</evidence>
<reference evidence="1 2" key="1">
    <citation type="submission" date="2015-11" db="EMBL/GenBank/DDBJ databases">
        <title>Genomic analysis of 38 Legionella species identifies large and diverse effector repertoires.</title>
        <authorList>
            <person name="Burstein D."/>
            <person name="Amaro F."/>
            <person name="Zusman T."/>
            <person name="Lifshitz Z."/>
            <person name="Cohen O."/>
            <person name="Gilbert J.A."/>
            <person name="Pupko T."/>
            <person name="Shuman H.A."/>
            <person name="Segal G."/>
        </authorList>
    </citation>
    <scope>NUCLEOTIDE SEQUENCE [LARGE SCALE GENOMIC DNA]</scope>
    <source>
        <strain evidence="1 2">Oak Ridge-10</strain>
    </source>
</reference>
<gene>
    <name evidence="1" type="ORF">Loak_1745</name>
</gene>
<name>A0A0W0X0H0_9GAMM</name>
<dbReference type="PATRIC" id="fig|29423.5.peg.1829"/>
<sequence length="225" mass="24137">MDFSGSTFRLKSASIGFIGLTLACMTLPAIAGNMGNVNLPAAHPWSVTGSLGYTVYEDMYRSDGQTAVGRFAIGREIYTSHFLQWGFEVGVQNGNTMRYFPSQAAIDALGGLPIQTTVKPMLDLLATVKTASFGTTPVFGVLKGGIAYRHWQFNDRDSINDKSLIAGELQAGLGYAISERTSLSLSYQGIYGGNPDFRYNADNATARVSNIPMQNGVLLGLTVAL</sequence>
<evidence type="ECO:0000313" key="1">
    <source>
        <dbReference type="EMBL" id="KTD38069.1"/>
    </source>
</evidence>
<proteinExistence type="predicted"/>
<accession>A0A0W0X0H0</accession>
<dbReference type="InterPro" id="IPR011250">
    <property type="entry name" value="OMP/PagP_B-barrel"/>
</dbReference>
<dbReference type="Gene3D" id="2.40.160.20">
    <property type="match status" value="1"/>
</dbReference>
<evidence type="ECO:0008006" key="3">
    <source>
        <dbReference type="Google" id="ProtNLM"/>
    </source>
</evidence>
<organism evidence="1 2">
    <name type="scientific">Legionella oakridgensis</name>
    <dbReference type="NCBI Taxonomy" id="29423"/>
    <lineage>
        <taxon>Bacteria</taxon>
        <taxon>Pseudomonadati</taxon>
        <taxon>Pseudomonadota</taxon>
        <taxon>Gammaproteobacteria</taxon>
        <taxon>Legionellales</taxon>
        <taxon>Legionellaceae</taxon>
        <taxon>Legionella</taxon>
    </lineage>
</organism>